<evidence type="ECO:0000313" key="4">
    <source>
        <dbReference type="EMBL" id="WAQ94882.1"/>
    </source>
</evidence>
<organism evidence="4 5">
    <name type="scientific">Mya arenaria</name>
    <name type="common">Soft-shell clam</name>
    <dbReference type="NCBI Taxonomy" id="6604"/>
    <lineage>
        <taxon>Eukaryota</taxon>
        <taxon>Metazoa</taxon>
        <taxon>Spiralia</taxon>
        <taxon>Lophotrochozoa</taxon>
        <taxon>Mollusca</taxon>
        <taxon>Bivalvia</taxon>
        <taxon>Autobranchia</taxon>
        <taxon>Heteroconchia</taxon>
        <taxon>Euheterodonta</taxon>
        <taxon>Imparidentia</taxon>
        <taxon>Neoheterodontei</taxon>
        <taxon>Myida</taxon>
        <taxon>Myoidea</taxon>
        <taxon>Myidae</taxon>
        <taxon>Mya</taxon>
    </lineage>
</organism>
<protein>
    <submittedName>
        <fullName evidence="4">HARB1-like protein</fullName>
    </submittedName>
</protein>
<dbReference type="Pfam" id="PF13359">
    <property type="entry name" value="DDE_Tnp_4"/>
    <property type="match status" value="1"/>
</dbReference>
<proteinExistence type="predicted"/>
<evidence type="ECO:0000313" key="5">
    <source>
        <dbReference type="Proteomes" id="UP001164746"/>
    </source>
</evidence>
<gene>
    <name evidence="4" type="ORF">MAR_007353</name>
</gene>
<dbReference type="InterPro" id="IPR027806">
    <property type="entry name" value="HARBI1_dom"/>
</dbReference>
<feature type="domain" description="DDE Tnp4" evidence="3">
    <location>
        <begin position="2"/>
        <end position="111"/>
    </location>
</feature>
<comment type="cofactor">
    <cofactor evidence="1">
        <name>a divalent metal cation</name>
        <dbReference type="ChEBI" id="CHEBI:60240"/>
    </cofactor>
</comment>
<name>A0ABY7DB41_MYAAR</name>
<feature type="non-terminal residue" evidence="4">
    <location>
        <position position="218"/>
    </location>
</feature>
<sequence length="218" mass="24720">MDVVCRWPGSVHDTRILRESGLFHLFENGHMPQGFHLLGDSGYPAKRSHKITRALVERGIGQLKRRFGILHREIVLQPEKAIVVVFFGTQNFEKNDVRRIRLVLAFCVLHNIGTERAIPMAGPDDEDAVNDGDGRPQPQADNFVGLRYREQFKTRYFVTDHLTGRKSLLIQGVSGHIMAALTPINFANKAHSSLVSFLFLPCGHVCLHRLQRNQVRAH</sequence>
<accession>A0ABY7DB41</accession>
<keyword evidence="2" id="KW-0479">Metal-binding</keyword>
<reference evidence="4" key="1">
    <citation type="submission" date="2022-11" db="EMBL/GenBank/DDBJ databases">
        <title>Centuries of genome instability and evolution in soft-shell clam transmissible cancer (bioRxiv).</title>
        <authorList>
            <person name="Hart S.F.M."/>
            <person name="Yonemitsu M.A."/>
            <person name="Giersch R.M."/>
            <person name="Beal B.F."/>
            <person name="Arriagada G."/>
            <person name="Davis B.W."/>
            <person name="Ostrander E.A."/>
            <person name="Goff S.P."/>
            <person name="Metzger M.J."/>
        </authorList>
    </citation>
    <scope>NUCLEOTIDE SEQUENCE</scope>
    <source>
        <strain evidence="4">MELC-2E11</strain>
        <tissue evidence="4">Siphon/mantle</tissue>
    </source>
</reference>
<evidence type="ECO:0000256" key="2">
    <source>
        <dbReference type="ARBA" id="ARBA00022723"/>
    </source>
</evidence>
<evidence type="ECO:0000259" key="3">
    <source>
        <dbReference type="Pfam" id="PF13359"/>
    </source>
</evidence>
<evidence type="ECO:0000256" key="1">
    <source>
        <dbReference type="ARBA" id="ARBA00001968"/>
    </source>
</evidence>
<keyword evidence="5" id="KW-1185">Reference proteome</keyword>
<dbReference type="EMBL" id="CP111012">
    <property type="protein sequence ID" value="WAQ94882.1"/>
    <property type="molecule type" value="Genomic_DNA"/>
</dbReference>
<dbReference type="Proteomes" id="UP001164746">
    <property type="component" value="Chromosome 1"/>
</dbReference>